<organism evidence="1">
    <name type="scientific">viral metagenome</name>
    <dbReference type="NCBI Taxonomy" id="1070528"/>
    <lineage>
        <taxon>unclassified sequences</taxon>
        <taxon>metagenomes</taxon>
        <taxon>organismal metagenomes</taxon>
    </lineage>
</organism>
<evidence type="ECO:0000313" key="1">
    <source>
        <dbReference type="EMBL" id="QHT32045.1"/>
    </source>
</evidence>
<dbReference type="Pfam" id="PF02353">
    <property type="entry name" value="CMAS"/>
    <property type="match status" value="1"/>
</dbReference>
<sequence length="301" mass="35410">MLEFTKNIYNTSYKNKTQEIIDLNGKKFDDMNKLKKVGDINKFKKICEICNVNKNMKILEIGFGEGDFMVYINETYGIKPIGVSISEEQVKLAKSRGFEAYHMNMWDITDKIGKFDLILQCGNVEYTRCASESENKYTDYFKIIQGVLNHNGNYFITCTHLNENALKNYTFYDWVRGYFLLFGNDGAYPRGRFALTKHAKNAKLKNVYQIETTNEYFITSIFFLSTYGFVNNKNNHFNMMGLFDAIIKTIAAPYYIHTYLCMTPTSDYYWCPWLWQFVPKQRGDWFGQFATLEYILFQNTE</sequence>
<dbReference type="SUPFAM" id="SSF53335">
    <property type="entry name" value="S-adenosyl-L-methionine-dependent methyltransferases"/>
    <property type="match status" value="1"/>
</dbReference>
<dbReference type="Gene3D" id="3.40.50.150">
    <property type="entry name" value="Vaccinia Virus protein VP39"/>
    <property type="match status" value="1"/>
</dbReference>
<proteinExistence type="predicted"/>
<dbReference type="EMBL" id="MN738930">
    <property type="protein sequence ID" value="QHT32045.1"/>
    <property type="molecule type" value="Genomic_DNA"/>
</dbReference>
<protein>
    <recommendedName>
        <fullName evidence="2">Methyltransferase domain-containing protein</fullName>
    </recommendedName>
</protein>
<dbReference type="PANTHER" id="PTHR43667:SF2">
    <property type="entry name" value="FATTY ACID C-METHYL TRANSFERASE"/>
    <property type="match status" value="1"/>
</dbReference>
<dbReference type="InterPro" id="IPR029063">
    <property type="entry name" value="SAM-dependent_MTases_sf"/>
</dbReference>
<evidence type="ECO:0008006" key="2">
    <source>
        <dbReference type="Google" id="ProtNLM"/>
    </source>
</evidence>
<dbReference type="InterPro" id="IPR050723">
    <property type="entry name" value="CFA/CMAS"/>
</dbReference>
<reference evidence="1" key="1">
    <citation type="journal article" date="2020" name="Nature">
        <title>Giant virus diversity and host interactions through global metagenomics.</title>
        <authorList>
            <person name="Schulz F."/>
            <person name="Roux S."/>
            <person name="Paez-Espino D."/>
            <person name="Jungbluth S."/>
            <person name="Walsh D.A."/>
            <person name="Denef V.J."/>
            <person name="McMahon K.D."/>
            <person name="Konstantinidis K.T."/>
            <person name="Eloe-Fadrosh E.A."/>
            <person name="Kyrpides N.C."/>
            <person name="Woyke T."/>
        </authorList>
    </citation>
    <scope>NUCLEOTIDE SEQUENCE</scope>
    <source>
        <strain evidence="1">GVMAG-M-3300009159-65</strain>
    </source>
</reference>
<accession>A0A6C0EXS8</accession>
<dbReference type="PANTHER" id="PTHR43667">
    <property type="entry name" value="CYCLOPROPANE-FATTY-ACYL-PHOSPHOLIPID SYNTHASE"/>
    <property type="match status" value="1"/>
</dbReference>
<dbReference type="AlphaFoldDB" id="A0A6C0EXS8"/>
<name>A0A6C0EXS8_9ZZZZ</name>